<evidence type="ECO:0000313" key="4">
    <source>
        <dbReference type="Proteomes" id="UP001193081"/>
    </source>
</evidence>
<evidence type="ECO:0000259" key="2">
    <source>
        <dbReference type="Pfam" id="PF04961"/>
    </source>
</evidence>
<dbReference type="InterPro" id="IPR007044">
    <property type="entry name" value="Cyclodeamin/CycHdrlase"/>
</dbReference>
<name>A0ABS4D921_9CHLR</name>
<sequence length="212" mass="22632">MTASLDHQSLGTFLDTLASRAPTPGGGSVAALNGAMAAGLISMVCALTIGKAQYAAIEEDLRGIHDRAETLRRELQHLADQDIEAFERLSVAYRLPRTTEADAAVRRAAIQQVTRQAAEIPLRTAQAAAALIPLCTSLAPQVGRLIVSDIGVAILITKATIQSAILNVEINLAGLDDQQYVRETRASIEDLVANLNEKTEEIVAIVRDRING</sequence>
<protein>
    <submittedName>
        <fullName evidence="3">Cyclodeaminase/cyclohydrolase family protein</fullName>
    </submittedName>
</protein>
<comment type="caution">
    <text evidence="3">The sequence shown here is derived from an EMBL/GenBank/DDBJ whole genome shotgun (WGS) entry which is preliminary data.</text>
</comment>
<proteinExistence type="predicted"/>
<keyword evidence="1" id="KW-0175">Coiled coil</keyword>
<dbReference type="SUPFAM" id="SSF101262">
    <property type="entry name" value="Methenyltetrahydrofolate cyclohydrolase-like"/>
    <property type="match status" value="1"/>
</dbReference>
<keyword evidence="4" id="KW-1185">Reference proteome</keyword>
<feature type="coiled-coil region" evidence="1">
    <location>
        <begin position="54"/>
        <end position="81"/>
    </location>
</feature>
<gene>
    <name evidence="3" type="ORF">EYB53_009560</name>
</gene>
<dbReference type="Gene3D" id="1.20.120.680">
    <property type="entry name" value="Formiminotetrahydrofolate cyclodeaminase monomer, up-and-down helical bundle"/>
    <property type="match status" value="1"/>
</dbReference>
<evidence type="ECO:0000313" key="3">
    <source>
        <dbReference type="EMBL" id="MBP1465949.1"/>
    </source>
</evidence>
<feature type="coiled-coil region" evidence="1">
    <location>
        <begin position="181"/>
        <end position="208"/>
    </location>
</feature>
<organism evidence="3 4">
    <name type="scientific">Candidatus Chloroploca mongolica</name>
    <dbReference type="NCBI Taxonomy" id="2528176"/>
    <lineage>
        <taxon>Bacteria</taxon>
        <taxon>Bacillati</taxon>
        <taxon>Chloroflexota</taxon>
        <taxon>Chloroflexia</taxon>
        <taxon>Chloroflexales</taxon>
        <taxon>Chloroflexineae</taxon>
        <taxon>Oscillochloridaceae</taxon>
        <taxon>Candidatus Chloroploca</taxon>
    </lineage>
</organism>
<dbReference type="InterPro" id="IPR036178">
    <property type="entry name" value="Formintransfe-cycloase-like_sf"/>
</dbReference>
<feature type="domain" description="Cyclodeaminase/cyclohydrolase" evidence="2">
    <location>
        <begin position="10"/>
        <end position="189"/>
    </location>
</feature>
<accession>A0ABS4D921</accession>
<dbReference type="Pfam" id="PF04961">
    <property type="entry name" value="FTCD_C"/>
    <property type="match status" value="1"/>
</dbReference>
<dbReference type="EMBL" id="SIJK02000013">
    <property type="protein sequence ID" value="MBP1465949.1"/>
    <property type="molecule type" value="Genomic_DNA"/>
</dbReference>
<dbReference type="Proteomes" id="UP001193081">
    <property type="component" value="Unassembled WGS sequence"/>
</dbReference>
<dbReference type="RefSeq" id="WP_135477964.1">
    <property type="nucleotide sequence ID" value="NZ_SIJK02000013.1"/>
</dbReference>
<reference evidence="3 4" key="1">
    <citation type="submission" date="2021-03" db="EMBL/GenBank/DDBJ databases">
        <authorList>
            <person name="Grouzdev D.S."/>
        </authorList>
    </citation>
    <scope>NUCLEOTIDE SEQUENCE [LARGE SCALE GENOMIC DNA]</scope>
    <source>
        <strain evidence="3 4">M50-1</strain>
    </source>
</reference>
<evidence type="ECO:0000256" key="1">
    <source>
        <dbReference type="SAM" id="Coils"/>
    </source>
</evidence>